<protein>
    <submittedName>
        <fullName evidence="1">Uncharacterized protein</fullName>
    </submittedName>
</protein>
<sequence>MNSRRFPSPRKPLWKFCFTTQTPSLTLARPKIHLARIRPTKPVGAGVVVRVLMFKERDSKIVGQTLWDARHTEQGKESNSGLYRRL</sequence>
<dbReference type="Proteomes" id="UP000499080">
    <property type="component" value="Unassembled WGS sequence"/>
</dbReference>
<organism evidence="1 2">
    <name type="scientific">Araneus ventricosus</name>
    <name type="common">Orbweaver spider</name>
    <name type="synonym">Epeira ventricosa</name>
    <dbReference type="NCBI Taxonomy" id="182803"/>
    <lineage>
        <taxon>Eukaryota</taxon>
        <taxon>Metazoa</taxon>
        <taxon>Ecdysozoa</taxon>
        <taxon>Arthropoda</taxon>
        <taxon>Chelicerata</taxon>
        <taxon>Arachnida</taxon>
        <taxon>Araneae</taxon>
        <taxon>Araneomorphae</taxon>
        <taxon>Entelegynae</taxon>
        <taxon>Araneoidea</taxon>
        <taxon>Araneidae</taxon>
        <taxon>Araneus</taxon>
    </lineage>
</organism>
<accession>A0A4Y2HHI0</accession>
<dbReference type="AlphaFoldDB" id="A0A4Y2HHI0"/>
<comment type="caution">
    <text evidence="1">The sequence shown here is derived from an EMBL/GenBank/DDBJ whole genome shotgun (WGS) entry which is preliminary data.</text>
</comment>
<dbReference type="EMBL" id="BGPR01181754">
    <property type="protein sequence ID" value="GBM64748.1"/>
    <property type="molecule type" value="Genomic_DNA"/>
</dbReference>
<reference evidence="1 2" key="1">
    <citation type="journal article" date="2019" name="Sci. Rep.">
        <title>Orb-weaving spider Araneus ventricosus genome elucidates the spidroin gene catalogue.</title>
        <authorList>
            <person name="Kono N."/>
            <person name="Nakamura H."/>
            <person name="Ohtoshi R."/>
            <person name="Moran D.A.P."/>
            <person name="Shinohara A."/>
            <person name="Yoshida Y."/>
            <person name="Fujiwara M."/>
            <person name="Mori M."/>
            <person name="Tomita M."/>
            <person name="Arakawa K."/>
        </authorList>
    </citation>
    <scope>NUCLEOTIDE SEQUENCE [LARGE SCALE GENOMIC DNA]</scope>
</reference>
<proteinExistence type="predicted"/>
<evidence type="ECO:0000313" key="2">
    <source>
        <dbReference type="Proteomes" id="UP000499080"/>
    </source>
</evidence>
<gene>
    <name evidence="1" type="ORF">AVEN_38260_1</name>
</gene>
<evidence type="ECO:0000313" key="1">
    <source>
        <dbReference type="EMBL" id="GBM64748.1"/>
    </source>
</evidence>
<name>A0A4Y2HHI0_ARAVE</name>
<keyword evidence="2" id="KW-1185">Reference proteome</keyword>